<keyword evidence="1" id="KW-0732">Signal</keyword>
<dbReference type="EMBL" id="BA000012">
    <property type="protein sequence ID" value="BAB49268.1"/>
    <property type="molecule type" value="Genomic_DNA"/>
</dbReference>
<name>Q98J98_RHILO</name>
<feature type="chain" id="PRO_5004322485" evidence="1">
    <location>
        <begin position="34"/>
        <end position="107"/>
    </location>
</feature>
<accession>Q98J98</accession>
<protein>
    <submittedName>
        <fullName evidence="2">Mlr2037 protein</fullName>
    </submittedName>
</protein>
<proteinExistence type="predicted"/>
<feature type="signal peptide" evidence="1">
    <location>
        <begin position="1"/>
        <end position="33"/>
    </location>
</feature>
<reference evidence="2 3" key="1">
    <citation type="journal article" date="2000" name="DNA Res.">
        <title>Complete genome structure of the nitrogen-fixing symbiotic bacterium Mesorhizobium loti.</title>
        <authorList>
            <person name="Kaneko T."/>
            <person name="Nakamura Y."/>
            <person name="Sato S."/>
            <person name="Asamizu E."/>
            <person name="Kato T."/>
            <person name="Sasamoto S."/>
            <person name="Watanabe A."/>
            <person name="Idesawa K."/>
            <person name="Ishikawa A."/>
            <person name="Kawashima K."/>
            <person name="Kimura T."/>
            <person name="Kishida Y."/>
            <person name="Kiyokawa C."/>
            <person name="Kohara M."/>
            <person name="Matsumoto M."/>
            <person name="Matsuno A."/>
            <person name="Mochizuki Y."/>
            <person name="Nakayama S."/>
            <person name="Nakazaki N."/>
            <person name="Shimpo S."/>
            <person name="Sugimoto M."/>
            <person name="Takeuchi C."/>
            <person name="Yamada M."/>
            <person name="Tabata S."/>
        </authorList>
    </citation>
    <scope>NUCLEOTIDE SEQUENCE [LARGE SCALE GENOMIC DNA]</scope>
    <source>
        <strain evidence="3">LMG 29417 / CECT 9101 / MAFF 303099</strain>
    </source>
</reference>
<dbReference type="Proteomes" id="UP000000552">
    <property type="component" value="Chromosome"/>
</dbReference>
<evidence type="ECO:0000256" key="1">
    <source>
        <dbReference type="SAM" id="SignalP"/>
    </source>
</evidence>
<dbReference type="eggNOG" id="ENOG502ZKXM">
    <property type="taxonomic scope" value="Bacteria"/>
</dbReference>
<evidence type="ECO:0000313" key="2">
    <source>
        <dbReference type="EMBL" id="BAB49268.1"/>
    </source>
</evidence>
<gene>
    <name evidence="2" type="ordered locus">mlr2037</name>
</gene>
<dbReference type="HOGENOM" id="CLU_2369565_0_0_5"/>
<organism evidence="2 3">
    <name type="scientific">Mesorhizobium japonicum (strain LMG 29417 / CECT 9101 / MAFF 303099)</name>
    <name type="common">Mesorhizobium loti (strain MAFF 303099)</name>
    <dbReference type="NCBI Taxonomy" id="266835"/>
    <lineage>
        <taxon>Bacteria</taxon>
        <taxon>Pseudomonadati</taxon>
        <taxon>Pseudomonadota</taxon>
        <taxon>Alphaproteobacteria</taxon>
        <taxon>Hyphomicrobiales</taxon>
        <taxon>Phyllobacteriaceae</taxon>
        <taxon>Mesorhizobium</taxon>
    </lineage>
</organism>
<evidence type="ECO:0000313" key="3">
    <source>
        <dbReference type="Proteomes" id="UP000000552"/>
    </source>
</evidence>
<sequence length="107" mass="11199">MVPTMQRRSTGWMGALAGISLSMLAVAPSGAEAAVTRSEYCSRLGSQLDGAIRTKAEPGASASQIATATALQDKANRFCAERKEAQGIRTYANALKLLGVTPVDLDQ</sequence>
<dbReference type="KEGG" id="mlo:mlr2037"/>
<dbReference type="AlphaFoldDB" id="Q98J98"/>